<evidence type="ECO:0000259" key="2">
    <source>
        <dbReference type="Pfam" id="PF07331"/>
    </source>
</evidence>
<proteinExistence type="predicted"/>
<feature type="transmembrane region" description="Helical" evidence="1">
    <location>
        <begin position="39"/>
        <end position="59"/>
    </location>
</feature>
<feature type="transmembrane region" description="Helical" evidence="1">
    <location>
        <begin position="79"/>
        <end position="107"/>
    </location>
</feature>
<evidence type="ECO:0000313" key="3">
    <source>
        <dbReference type="EMBL" id="PWC09262.1"/>
    </source>
</evidence>
<sequence length="153" mass="17256">MRKFNILIGLMSVGMGGLILFLSKDMSMFDEYGVPGERFWPYGLAWLFIGLGILQWVVVVKDRLASDKPVDLSSKFVRLTYVLSIIAVVYGIVLSWAGFILSAMIFIPVTMLFMNERRAWYIALSTLLIVAAVYLSFTYLFNSPLPTSVFSES</sequence>
<dbReference type="Proteomes" id="UP000245138">
    <property type="component" value="Unassembled WGS sequence"/>
</dbReference>
<feature type="domain" description="DUF1468" evidence="2">
    <location>
        <begin position="7"/>
        <end position="146"/>
    </location>
</feature>
<feature type="transmembrane region" description="Helical" evidence="1">
    <location>
        <begin position="6"/>
        <end position="23"/>
    </location>
</feature>
<keyword evidence="1" id="KW-0472">Membrane</keyword>
<protein>
    <submittedName>
        <fullName evidence="3">Tripartite tricarboxylate transporter TctB family protein</fullName>
    </submittedName>
</protein>
<dbReference type="InterPro" id="IPR009936">
    <property type="entry name" value="DUF1468"/>
</dbReference>
<evidence type="ECO:0000313" key="4">
    <source>
        <dbReference type="Proteomes" id="UP000245138"/>
    </source>
</evidence>
<feature type="transmembrane region" description="Helical" evidence="1">
    <location>
        <begin position="119"/>
        <end position="141"/>
    </location>
</feature>
<gene>
    <name evidence="3" type="ORF">B4923_20430</name>
</gene>
<keyword evidence="4" id="KW-1185">Reference proteome</keyword>
<evidence type="ECO:0000256" key="1">
    <source>
        <dbReference type="SAM" id="Phobius"/>
    </source>
</evidence>
<comment type="caution">
    <text evidence="3">The sequence shown here is derived from an EMBL/GenBank/DDBJ whole genome shotgun (WGS) entry which is preliminary data.</text>
</comment>
<dbReference type="EMBL" id="QDKJ01000030">
    <property type="protein sequence ID" value="PWC09262.1"/>
    <property type="molecule type" value="Genomic_DNA"/>
</dbReference>
<keyword evidence="1" id="KW-0812">Transmembrane</keyword>
<keyword evidence="1" id="KW-1133">Transmembrane helix</keyword>
<dbReference type="RefSeq" id="WP_109491530.1">
    <property type="nucleotide sequence ID" value="NZ_QDKJ01000030.1"/>
</dbReference>
<dbReference type="Pfam" id="PF07331">
    <property type="entry name" value="TctB"/>
    <property type="match status" value="1"/>
</dbReference>
<reference evidence="3 4" key="1">
    <citation type="submission" date="2018-04" db="EMBL/GenBank/DDBJ databases">
        <title>Brenneria corticis sp.nov.</title>
        <authorList>
            <person name="Li Y."/>
        </authorList>
    </citation>
    <scope>NUCLEOTIDE SEQUENCE [LARGE SCALE GENOMIC DNA]</scope>
    <source>
        <strain evidence="3 4">LMG 27715</strain>
    </source>
</reference>
<organism evidence="3 4">
    <name type="scientific">Brenneria roseae subsp. americana</name>
    <dbReference type="NCBI Taxonomy" id="1508507"/>
    <lineage>
        <taxon>Bacteria</taxon>
        <taxon>Pseudomonadati</taxon>
        <taxon>Pseudomonadota</taxon>
        <taxon>Gammaproteobacteria</taxon>
        <taxon>Enterobacterales</taxon>
        <taxon>Pectobacteriaceae</taxon>
        <taxon>Brenneria</taxon>
    </lineage>
</organism>
<name>A0A2U1TIU8_9GAMM</name>
<accession>A0A2U1TIU8</accession>
<dbReference type="AlphaFoldDB" id="A0A2U1TIU8"/>
<dbReference type="OrthoDB" id="7915962at2"/>